<name>A0A6L2PC14_COPFO</name>
<evidence type="ECO:0000313" key="2">
    <source>
        <dbReference type="EMBL" id="GFG29896.1"/>
    </source>
</evidence>
<feature type="chain" id="PRO_5026720140" description="Secreted protein" evidence="1">
    <location>
        <begin position="19"/>
        <end position="79"/>
    </location>
</feature>
<dbReference type="InParanoid" id="A0A6L2PC14"/>
<keyword evidence="3" id="KW-1185">Reference proteome</keyword>
<evidence type="ECO:0000256" key="1">
    <source>
        <dbReference type="SAM" id="SignalP"/>
    </source>
</evidence>
<sequence>MQTLVMLVHLFSSTSVTCWSACMTHISLGDTSWQGIQQTLRGYHCSLLCYTWRLCHSYMVSTVAGDRQLLNALRLRNHI</sequence>
<gene>
    <name evidence="2" type="ORF">Cfor_09917</name>
</gene>
<reference evidence="3" key="1">
    <citation type="submission" date="2020-01" db="EMBL/GenBank/DDBJ databases">
        <title>Draft genome sequence of the Termite Coptotermes fromosanus.</title>
        <authorList>
            <person name="Itakura S."/>
            <person name="Yosikawa Y."/>
            <person name="Umezawa K."/>
        </authorList>
    </citation>
    <scope>NUCLEOTIDE SEQUENCE [LARGE SCALE GENOMIC DNA]</scope>
</reference>
<organism evidence="2 3">
    <name type="scientific">Coptotermes formosanus</name>
    <name type="common">Formosan subterranean termite</name>
    <dbReference type="NCBI Taxonomy" id="36987"/>
    <lineage>
        <taxon>Eukaryota</taxon>
        <taxon>Metazoa</taxon>
        <taxon>Ecdysozoa</taxon>
        <taxon>Arthropoda</taxon>
        <taxon>Hexapoda</taxon>
        <taxon>Insecta</taxon>
        <taxon>Pterygota</taxon>
        <taxon>Neoptera</taxon>
        <taxon>Polyneoptera</taxon>
        <taxon>Dictyoptera</taxon>
        <taxon>Blattodea</taxon>
        <taxon>Blattoidea</taxon>
        <taxon>Termitoidae</taxon>
        <taxon>Rhinotermitidae</taxon>
        <taxon>Coptotermes</taxon>
    </lineage>
</organism>
<dbReference type="AlphaFoldDB" id="A0A6L2PC14"/>
<comment type="caution">
    <text evidence="2">The sequence shown here is derived from an EMBL/GenBank/DDBJ whole genome shotgun (WGS) entry which is preliminary data.</text>
</comment>
<accession>A0A6L2PC14</accession>
<dbReference type="Proteomes" id="UP000502823">
    <property type="component" value="Unassembled WGS sequence"/>
</dbReference>
<dbReference type="EMBL" id="BLKM01000181">
    <property type="protein sequence ID" value="GFG29896.1"/>
    <property type="molecule type" value="Genomic_DNA"/>
</dbReference>
<protein>
    <recommendedName>
        <fullName evidence="4">Secreted protein</fullName>
    </recommendedName>
</protein>
<keyword evidence="1" id="KW-0732">Signal</keyword>
<evidence type="ECO:0000313" key="3">
    <source>
        <dbReference type="Proteomes" id="UP000502823"/>
    </source>
</evidence>
<proteinExistence type="predicted"/>
<feature type="signal peptide" evidence="1">
    <location>
        <begin position="1"/>
        <end position="18"/>
    </location>
</feature>
<evidence type="ECO:0008006" key="4">
    <source>
        <dbReference type="Google" id="ProtNLM"/>
    </source>
</evidence>